<keyword evidence="3" id="KW-0285">Flavoprotein</keyword>
<dbReference type="InterPro" id="IPR000172">
    <property type="entry name" value="GMC_OxRdtase_N"/>
</dbReference>
<dbReference type="PANTHER" id="PTHR11552">
    <property type="entry name" value="GLUCOSE-METHANOL-CHOLINE GMC OXIDOREDUCTASE"/>
    <property type="match status" value="1"/>
</dbReference>
<dbReference type="Gene3D" id="3.50.50.60">
    <property type="entry name" value="FAD/NAD(P)-binding domain"/>
    <property type="match status" value="2"/>
</dbReference>
<evidence type="ECO:0000259" key="6">
    <source>
        <dbReference type="Pfam" id="PF05199"/>
    </source>
</evidence>
<evidence type="ECO:0000259" key="5">
    <source>
        <dbReference type="Pfam" id="PF00732"/>
    </source>
</evidence>
<proteinExistence type="inferred from homology"/>
<dbReference type="SUPFAM" id="SSF51905">
    <property type="entry name" value="FAD/NAD(P)-binding domain"/>
    <property type="match status" value="1"/>
</dbReference>
<evidence type="ECO:0000256" key="4">
    <source>
        <dbReference type="ARBA" id="ARBA00022827"/>
    </source>
</evidence>
<reference evidence="7 8" key="1">
    <citation type="journal article" date="2018" name="Genome Biol. Evol.">
        <title>Multiple Roots of Fruiting Body Formation in Amoebozoa.</title>
        <authorList>
            <person name="Hillmann F."/>
            <person name="Forbes G."/>
            <person name="Novohradska S."/>
            <person name="Ferling I."/>
            <person name="Riege K."/>
            <person name="Groth M."/>
            <person name="Westermann M."/>
            <person name="Marz M."/>
            <person name="Spaller T."/>
            <person name="Winckler T."/>
            <person name="Schaap P."/>
            <person name="Glockner G."/>
        </authorList>
    </citation>
    <scope>NUCLEOTIDE SEQUENCE [LARGE SCALE GENOMIC DNA]</scope>
    <source>
        <strain evidence="7 8">Jena</strain>
    </source>
</reference>
<feature type="domain" description="Glucose-methanol-choline oxidoreductase C-terminal" evidence="6">
    <location>
        <begin position="572"/>
        <end position="657"/>
    </location>
</feature>
<dbReference type="Proteomes" id="UP000241769">
    <property type="component" value="Unassembled WGS sequence"/>
</dbReference>
<accession>A0A2P6NER3</accession>
<organism evidence="7 8">
    <name type="scientific">Planoprotostelium fungivorum</name>
    <dbReference type="NCBI Taxonomy" id="1890364"/>
    <lineage>
        <taxon>Eukaryota</taxon>
        <taxon>Amoebozoa</taxon>
        <taxon>Evosea</taxon>
        <taxon>Variosea</taxon>
        <taxon>Cavosteliida</taxon>
        <taxon>Cavosteliaceae</taxon>
        <taxon>Planoprotostelium</taxon>
    </lineage>
</organism>
<dbReference type="OrthoDB" id="20088at2759"/>
<comment type="caution">
    <text evidence="7">The sequence shown here is derived from an EMBL/GenBank/DDBJ whole genome shotgun (WGS) entry which is preliminary data.</text>
</comment>
<feature type="domain" description="Glucose-methanol-choline oxidoreductase N-terminal" evidence="5">
    <location>
        <begin position="213"/>
        <end position="425"/>
    </location>
</feature>
<dbReference type="Pfam" id="PF05199">
    <property type="entry name" value="GMC_oxred_C"/>
    <property type="match status" value="1"/>
</dbReference>
<dbReference type="GO" id="GO:0050660">
    <property type="term" value="F:flavin adenine dinucleotide binding"/>
    <property type="evidence" value="ECO:0007669"/>
    <property type="project" value="InterPro"/>
</dbReference>
<gene>
    <name evidence="7" type="ORF">PROFUN_10121</name>
</gene>
<keyword evidence="4" id="KW-0274">FAD</keyword>
<evidence type="ECO:0000313" key="8">
    <source>
        <dbReference type="Proteomes" id="UP000241769"/>
    </source>
</evidence>
<evidence type="ECO:0000256" key="3">
    <source>
        <dbReference type="ARBA" id="ARBA00022630"/>
    </source>
</evidence>
<dbReference type="Pfam" id="PF00732">
    <property type="entry name" value="GMC_oxred_N"/>
    <property type="match status" value="1"/>
</dbReference>
<dbReference type="InterPro" id="IPR012132">
    <property type="entry name" value="GMC_OxRdtase"/>
</dbReference>
<dbReference type="InterPro" id="IPR036188">
    <property type="entry name" value="FAD/NAD-bd_sf"/>
</dbReference>
<dbReference type="EMBL" id="MDYQ01000103">
    <property type="protein sequence ID" value="PRP82421.1"/>
    <property type="molecule type" value="Genomic_DNA"/>
</dbReference>
<comment type="cofactor">
    <cofactor evidence="1">
        <name>FAD</name>
        <dbReference type="ChEBI" id="CHEBI:57692"/>
    </cofactor>
</comment>
<dbReference type="GO" id="GO:0016614">
    <property type="term" value="F:oxidoreductase activity, acting on CH-OH group of donors"/>
    <property type="evidence" value="ECO:0007669"/>
    <property type="project" value="InterPro"/>
</dbReference>
<dbReference type="PANTHER" id="PTHR11552:SF147">
    <property type="entry name" value="CHOLINE DEHYDROGENASE, MITOCHONDRIAL"/>
    <property type="match status" value="1"/>
</dbReference>
<sequence length="723" mass="78401">MRHLSDMCMEIGGPFMTHLLLPEALGPAPQSTASKGDGDNDIFGITRAVAILHFFKQHRMTIRAVLCLLAVVSTLGQLFSRYPVYDYVVVGGGGAGSLWAARLSETKNTVLVLEQGPNATCYKCDNTVLNDIDDLWTSHGNSLFTTPQGPAQRSFKQIKMSRPGGNTRIYQGVAYPAHPGVYRQYPGNLTYEKFLPYYAKFQNHYCNYLNQSITGISPADCLKYHGTKSGPMGIARPVTTYSDSAFFKALIQSAPEFGLKYLPDAWNGADQLNNKDGQAIFFQQHFRRVAEPANPESARVRESTWSGYTPYSVRARKNLTYKTETQAIRIIFRNEVNRGDFGFVLLTGFPNTNSPSTQAVGVLYQQGDQTFAVFARKQLVLAGGVLGTPKLLQQSGVGPADLLTSLGIPVVANNKYIGQNVADHPGFVSVFKAKKQLPVNLVNFGCLGTILLTTPFAKHGYPDIQVQLFPTFPITTFESVAGLSPLQLQYPPSPVANDTTAIGAAPILNFIICRTDPTVRGSYNITGTQYRYTSQLDLGWSTDFGTYAGSDDYQATRWVVNYLRGKLLGANATSFGKEWIEQELVPGIVDPAGQEYNDLLANAYNSGLTYHQTGGVDLGTATDIYGSVKGVTGITACDNSVQPHPPNQNPTGAMLALCEYVSEQLIQHTAGGPSLDDVFLQLAPEPTPSSAAGSAEALPSSGAIPLAVSSAPFFILSVLFFLF</sequence>
<keyword evidence="8" id="KW-1185">Reference proteome</keyword>
<protein>
    <submittedName>
        <fullName evidence="7">Glucose-methanol-choline oxidoreductase</fullName>
    </submittedName>
</protein>
<dbReference type="STRING" id="1890364.A0A2P6NER3"/>
<name>A0A2P6NER3_9EUKA</name>
<dbReference type="InterPro" id="IPR007867">
    <property type="entry name" value="GMC_OxRtase_C"/>
</dbReference>
<evidence type="ECO:0000256" key="2">
    <source>
        <dbReference type="ARBA" id="ARBA00010790"/>
    </source>
</evidence>
<evidence type="ECO:0000256" key="1">
    <source>
        <dbReference type="ARBA" id="ARBA00001974"/>
    </source>
</evidence>
<comment type="similarity">
    <text evidence="2">Belongs to the GMC oxidoreductase family.</text>
</comment>
<evidence type="ECO:0000313" key="7">
    <source>
        <dbReference type="EMBL" id="PRP82421.1"/>
    </source>
</evidence>
<dbReference type="InParanoid" id="A0A2P6NER3"/>
<dbReference type="AlphaFoldDB" id="A0A2P6NER3"/>